<name>A0A0G0RDP0_9BACT</name>
<keyword evidence="2" id="KW-0808">Transferase</keyword>
<evidence type="ECO:0000256" key="5">
    <source>
        <dbReference type="ARBA" id="ARBA00023315"/>
    </source>
</evidence>
<dbReference type="GO" id="GO:0008360">
    <property type="term" value="P:regulation of cell shape"/>
    <property type="evidence" value="ECO:0007669"/>
    <property type="project" value="UniProtKB-KW"/>
</dbReference>
<dbReference type="InterPro" id="IPR050644">
    <property type="entry name" value="PG_Glycine_Bridge_Synth"/>
</dbReference>
<keyword evidence="4" id="KW-0573">Peptidoglycan synthesis</keyword>
<evidence type="ECO:0000313" key="7">
    <source>
        <dbReference type="EMBL" id="KKR11782.1"/>
    </source>
</evidence>
<dbReference type="PANTHER" id="PTHR36174">
    <property type="entry name" value="LIPID II:GLYCINE GLYCYLTRANSFERASE"/>
    <property type="match status" value="1"/>
</dbReference>
<evidence type="ECO:0000256" key="3">
    <source>
        <dbReference type="ARBA" id="ARBA00022960"/>
    </source>
</evidence>
<evidence type="ECO:0000256" key="2">
    <source>
        <dbReference type="ARBA" id="ARBA00022679"/>
    </source>
</evidence>
<reference evidence="7 8" key="1">
    <citation type="journal article" date="2015" name="Nature">
        <title>rRNA introns, odd ribosomes, and small enigmatic genomes across a large radiation of phyla.</title>
        <authorList>
            <person name="Brown C.T."/>
            <person name="Hug L.A."/>
            <person name="Thomas B.C."/>
            <person name="Sharon I."/>
            <person name="Castelle C.J."/>
            <person name="Singh A."/>
            <person name="Wilkins M.J."/>
            <person name="Williams K.H."/>
            <person name="Banfield J.F."/>
        </authorList>
    </citation>
    <scope>NUCLEOTIDE SEQUENCE [LARGE SCALE GENOMIC DNA]</scope>
</reference>
<dbReference type="GO" id="GO:0009252">
    <property type="term" value="P:peptidoglycan biosynthetic process"/>
    <property type="evidence" value="ECO:0007669"/>
    <property type="project" value="UniProtKB-KW"/>
</dbReference>
<comment type="caution">
    <text evidence="7">The sequence shown here is derived from an EMBL/GenBank/DDBJ whole genome shotgun (WGS) entry which is preliminary data.</text>
</comment>
<organism evidence="7 8">
    <name type="scientific">Candidatus Woesebacteria bacterium GW2011_GWA1_39_21</name>
    <dbReference type="NCBI Taxonomy" id="1618550"/>
    <lineage>
        <taxon>Bacteria</taxon>
        <taxon>Candidatus Woeseibacteriota</taxon>
    </lineage>
</organism>
<dbReference type="EMBL" id="LBWP01000003">
    <property type="protein sequence ID" value="KKR11782.1"/>
    <property type="molecule type" value="Genomic_DNA"/>
</dbReference>
<evidence type="ECO:0000256" key="6">
    <source>
        <dbReference type="ARBA" id="ARBA00023316"/>
    </source>
</evidence>
<proteinExistence type="inferred from homology"/>
<dbReference type="AlphaFoldDB" id="A0A0G0RDP0"/>
<keyword evidence="6" id="KW-0961">Cell wall biogenesis/degradation</keyword>
<gene>
    <name evidence="7" type="ORF">UT39_C0003G0051</name>
</gene>
<evidence type="ECO:0000313" key="8">
    <source>
        <dbReference type="Proteomes" id="UP000034246"/>
    </source>
</evidence>
<dbReference type="STRING" id="1618550.UT39_C0003G0051"/>
<dbReference type="Proteomes" id="UP000034246">
    <property type="component" value="Unassembled WGS sequence"/>
</dbReference>
<keyword evidence="3" id="KW-0133">Cell shape</keyword>
<dbReference type="PROSITE" id="PS51191">
    <property type="entry name" value="FEMABX"/>
    <property type="match status" value="1"/>
</dbReference>
<dbReference type="InterPro" id="IPR016181">
    <property type="entry name" value="Acyl_CoA_acyltransferase"/>
</dbReference>
<dbReference type="InterPro" id="IPR003447">
    <property type="entry name" value="FEMABX"/>
</dbReference>
<keyword evidence="5" id="KW-0012">Acyltransferase</keyword>
<dbReference type="SUPFAM" id="SSF55729">
    <property type="entry name" value="Acyl-CoA N-acyltransferases (Nat)"/>
    <property type="match status" value="2"/>
</dbReference>
<dbReference type="GO" id="GO:0071555">
    <property type="term" value="P:cell wall organization"/>
    <property type="evidence" value="ECO:0007669"/>
    <property type="project" value="UniProtKB-KW"/>
</dbReference>
<dbReference type="Pfam" id="PF02388">
    <property type="entry name" value="FemAB"/>
    <property type="match status" value="2"/>
</dbReference>
<dbReference type="PANTHER" id="PTHR36174:SF1">
    <property type="entry name" value="LIPID II:GLYCINE GLYCYLTRANSFERASE"/>
    <property type="match status" value="1"/>
</dbReference>
<comment type="similarity">
    <text evidence="1">Belongs to the FemABX family.</text>
</comment>
<evidence type="ECO:0000256" key="1">
    <source>
        <dbReference type="ARBA" id="ARBA00009943"/>
    </source>
</evidence>
<accession>A0A0G0RDP0</accession>
<protein>
    <submittedName>
        <fullName evidence="7">Methicillin resistance protein</fullName>
    </submittedName>
</protein>
<sequence>MGKYEVKEISSKNLWEKFVLQNDPKSFLQSWNWGETNKILGKKIFRLGFTKDKKLVGVCLVIEEKAKRGPHFLIPGGPLFDWENKRLVSFFLKTIKSYAVKQKVWFVRIRPELFDNQKNRKLFSSLGLLPAPMHLHAENTWVLEIDRNDDELLSGMRKTTRYLIKKSLDMNLSVKVYSVPDKTEILDKLQGETVKRHKFKGFSNSLFTAQLATFAKDGQAELVVCGKGEYNLAAAIIIFYGRYAYYHHSGSTSDFREIPFSYFLQWKIIQSAREKGMKFYNFWGIAPNDSPKHRFAGVTLFKTGFGGNRIDWLHAYDLPVSPLYFFTHVFETGRRIMRRL</sequence>
<dbReference type="GO" id="GO:0016755">
    <property type="term" value="F:aminoacyltransferase activity"/>
    <property type="evidence" value="ECO:0007669"/>
    <property type="project" value="InterPro"/>
</dbReference>
<evidence type="ECO:0000256" key="4">
    <source>
        <dbReference type="ARBA" id="ARBA00022984"/>
    </source>
</evidence>
<dbReference type="Gene3D" id="3.40.630.30">
    <property type="match status" value="2"/>
</dbReference>